<organism evidence="3 4">
    <name type="scientific">Acanthosepion pharaonis</name>
    <name type="common">Pharaoh cuttlefish</name>
    <name type="synonym">Sepia pharaonis</name>
    <dbReference type="NCBI Taxonomy" id="158019"/>
    <lineage>
        <taxon>Eukaryota</taxon>
        <taxon>Metazoa</taxon>
        <taxon>Spiralia</taxon>
        <taxon>Lophotrochozoa</taxon>
        <taxon>Mollusca</taxon>
        <taxon>Cephalopoda</taxon>
        <taxon>Coleoidea</taxon>
        <taxon>Decapodiformes</taxon>
        <taxon>Sepiida</taxon>
        <taxon>Sepiina</taxon>
        <taxon>Sepiidae</taxon>
        <taxon>Acanthosepion</taxon>
    </lineage>
</organism>
<keyword evidence="2" id="KW-1133">Transmembrane helix</keyword>
<gene>
    <name evidence="3" type="ORF">SPHA_31141</name>
</gene>
<dbReference type="Proteomes" id="UP000597762">
    <property type="component" value="Unassembled WGS sequence"/>
</dbReference>
<reference evidence="3" key="1">
    <citation type="submission" date="2021-01" db="EMBL/GenBank/DDBJ databases">
        <authorList>
            <person name="Li R."/>
            <person name="Bekaert M."/>
        </authorList>
    </citation>
    <scope>NUCLEOTIDE SEQUENCE</scope>
    <source>
        <strain evidence="3">Farmed</strain>
    </source>
</reference>
<feature type="compositionally biased region" description="Basic and acidic residues" evidence="1">
    <location>
        <begin position="8"/>
        <end position="17"/>
    </location>
</feature>
<feature type="region of interest" description="Disordered" evidence="1">
    <location>
        <begin position="1"/>
        <end position="28"/>
    </location>
</feature>
<dbReference type="EMBL" id="CAHIKZ030001268">
    <property type="protein sequence ID" value="CAE1258255.1"/>
    <property type="molecule type" value="Genomic_DNA"/>
</dbReference>
<evidence type="ECO:0000256" key="2">
    <source>
        <dbReference type="SAM" id="Phobius"/>
    </source>
</evidence>
<comment type="caution">
    <text evidence="3">The sequence shown here is derived from an EMBL/GenBank/DDBJ whole genome shotgun (WGS) entry which is preliminary data.</text>
</comment>
<keyword evidence="4" id="KW-1185">Reference proteome</keyword>
<evidence type="ECO:0000313" key="3">
    <source>
        <dbReference type="EMBL" id="CAE1258255.1"/>
    </source>
</evidence>
<protein>
    <submittedName>
        <fullName evidence="3">Uncharacterized protein</fullName>
    </submittedName>
</protein>
<evidence type="ECO:0000313" key="4">
    <source>
        <dbReference type="Proteomes" id="UP000597762"/>
    </source>
</evidence>
<keyword evidence="2" id="KW-0472">Membrane</keyword>
<evidence type="ECO:0000256" key="1">
    <source>
        <dbReference type="SAM" id="MobiDB-lite"/>
    </source>
</evidence>
<name>A0A812CBC9_ACAPH</name>
<dbReference type="AlphaFoldDB" id="A0A812CBC9"/>
<keyword evidence="2" id="KW-0812">Transmembrane</keyword>
<sequence length="268" mass="30078">MTYSFRSDNCDTDHSRDAVANSDANRRRITPPGIQRMKATTNQNFNKSAILIKSLKDVLLTNPLRGIAQQRCNTLRDTIHRTEDFREEMKQDPGLVRVGDIGPLSWGEERLLALLAAASFLAGEAEGGQSHNLFRPSRAYSLPLFKEEERVNLHRQAAVIGGGGATFRPPSSPRAPCSLSHHFCHCFCLESLRGVFFSWNTLDTCTAEPQNQEEGRRPSTTMRFFQRRYVKMSSTSKKYLRDIVTCRIISPVAMLVLLLTAITSSTCP</sequence>
<proteinExistence type="predicted"/>
<accession>A0A812CBC9</accession>
<feature type="transmembrane region" description="Helical" evidence="2">
    <location>
        <begin position="239"/>
        <end position="262"/>
    </location>
</feature>